<dbReference type="EMBL" id="JAARRG010000001">
    <property type="protein sequence ID" value="MBC1485458.1"/>
    <property type="molecule type" value="Genomic_DNA"/>
</dbReference>
<evidence type="ECO:0000313" key="2">
    <source>
        <dbReference type="Proteomes" id="UP000523362"/>
    </source>
</evidence>
<keyword evidence="1" id="KW-0238">DNA-binding</keyword>
<name>A0A7X0X150_LISSE</name>
<dbReference type="AlphaFoldDB" id="A0A7X0X150"/>
<dbReference type="GO" id="GO:0003677">
    <property type="term" value="F:DNA binding"/>
    <property type="evidence" value="ECO:0007669"/>
    <property type="project" value="UniProtKB-KW"/>
</dbReference>
<dbReference type="InterPro" id="IPR009351">
    <property type="entry name" value="AlkZ-like"/>
</dbReference>
<protein>
    <submittedName>
        <fullName evidence="1">Winged helix DNA-binding domain-containing protein</fullName>
    </submittedName>
</protein>
<accession>A0A7X0X150</accession>
<dbReference type="PANTHER" id="PTHR38479:SF2">
    <property type="entry name" value="WINGED HELIX DNA-BINDING DOMAIN-CONTAINING PROTEIN"/>
    <property type="match status" value="1"/>
</dbReference>
<dbReference type="PANTHER" id="PTHR38479">
    <property type="entry name" value="LMO0824 PROTEIN"/>
    <property type="match status" value="1"/>
</dbReference>
<sequence>MDTNIIIENRFINQKLAPITWLDSPEDIVAHFGAMQAQNYGQALWAVGSRLITPNELAVKTAINEGRIIRTWLLRGTIHLFSAKDYHWMMDLIAPMIDKICQPYRTKLGLTNEVLLKASEVVRGFTSNGPVTRKNLAEHLAQNQLPSAGIPFAQLLVYLSSRKIICSGPDETYQNTLHIPVATKDYLRSEAIGELAKRYVQSHAPATLKDFCFWSGLSVADAKIGLAQFPKYGDFFTTELTKNPVTLETIPLAGFDEWIIGYRDRSIVLDEVWHEEIITKNGIFRPAIITAGKVVEKWEKPKKLNDLEADYWKRYIQFRSML</sequence>
<dbReference type="Pfam" id="PF06224">
    <property type="entry name" value="AlkZ-like"/>
    <property type="match status" value="1"/>
</dbReference>
<comment type="caution">
    <text evidence="1">The sequence shown here is derived from an EMBL/GenBank/DDBJ whole genome shotgun (WGS) entry which is preliminary data.</text>
</comment>
<dbReference type="RefSeq" id="WP_185383386.1">
    <property type="nucleotide sequence ID" value="NZ_JAARRG010000001.1"/>
</dbReference>
<dbReference type="Proteomes" id="UP000523362">
    <property type="component" value="Unassembled WGS sequence"/>
</dbReference>
<reference evidence="1 2" key="1">
    <citation type="submission" date="2020-03" db="EMBL/GenBank/DDBJ databases">
        <title>Soil Listeria distribution.</title>
        <authorList>
            <person name="Liao J."/>
            <person name="Wiedmann M."/>
        </authorList>
    </citation>
    <scope>NUCLEOTIDE SEQUENCE [LARGE SCALE GENOMIC DNA]</scope>
    <source>
        <strain evidence="1 2">FSL L7-1560</strain>
    </source>
</reference>
<gene>
    <name evidence="1" type="ORF">HB897_04325</name>
</gene>
<proteinExistence type="predicted"/>
<evidence type="ECO:0000313" key="1">
    <source>
        <dbReference type="EMBL" id="MBC1485458.1"/>
    </source>
</evidence>
<organism evidence="1 2">
    <name type="scientific">Listeria seeligeri</name>
    <dbReference type="NCBI Taxonomy" id="1640"/>
    <lineage>
        <taxon>Bacteria</taxon>
        <taxon>Bacillati</taxon>
        <taxon>Bacillota</taxon>
        <taxon>Bacilli</taxon>
        <taxon>Bacillales</taxon>
        <taxon>Listeriaceae</taxon>
        <taxon>Listeria</taxon>
    </lineage>
</organism>